<evidence type="ECO:0000313" key="3">
    <source>
        <dbReference type="EMBL" id="MDT0543119.1"/>
    </source>
</evidence>
<sequence>MPDPSIAPWRKSSFSDAGGNCVEVAPQADGTIAVRNSKNPEAGTVFFTRAEMDAWLRGVKAGEFDDLVS</sequence>
<gene>
    <name evidence="3" type="ORF">RND15_10330</name>
</gene>
<dbReference type="EMBL" id="JAVRFD010000004">
    <property type="protein sequence ID" value="MDT0543119.1"/>
    <property type="molecule type" value="Genomic_DNA"/>
</dbReference>
<evidence type="ECO:0000313" key="4">
    <source>
        <dbReference type="Proteomes" id="UP001180754"/>
    </source>
</evidence>
<evidence type="ECO:0000259" key="2">
    <source>
        <dbReference type="Pfam" id="PF04149"/>
    </source>
</evidence>
<accession>A0ABU2XCD0</accession>
<protein>
    <submittedName>
        <fullName evidence="3">DUF397 domain-containing protein</fullName>
    </submittedName>
</protein>
<dbReference type="Pfam" id="PF04149">
    <property type="entry name" value="DUF397"/>
    <property type="match status" value="1"/>
</dbReference>
<reference evidence="3" key="1">
    <citation type="submission" date="2024-05" db="EMBL/GenBank/DDBJ databases">
        <title>30 novel species of actinomycetes from the DSMZ collection.</title>
        <authorList>
            <person name="Nouioui I."/>
        </authorList>
    </citation>
    <scope>NUCLEOTIDE SEQUENCE</scope>
    <source>
        <strain evidence="3">DSM 41529</strain>
    </source>
</reference>
<dbReference type="RefSeq" id="WP_311723494.1">
    <property type="nucleotide sequence ID" value="NZ_JAVRFD010000004.1"/>
</dbReference>
<comment type="caution">
    <text evidence="3">The sequence shown here is derived from an EMBL/GenBank/DDBJ whole genome shotgun (WGS) entry which is preliminary data.</text>
</comment>
<name>A0ABU2XCD0_9ACTN</name>
<dbReference type="InterPro" id="IPR007278">
    <property type="entry name" value="DUF397"/>
</dbReference>
<keyword evidence="4" id="KW-1185">Reference proteome</keyword>
<proteinExistence type="predicted"/>
<evidence type="ECO:0000256" key="1">
    <source>
        <dbReference type="SAM" id="MobiDB-lite"/>
    </source>
</evidence>
<feature type="domain" description="DUF397" evidence="2">
    <location>
        <begin position="7"/>
        <end position="60"/>
    </location>
</feature>
<dbReference type="Proteomes" id="UP001180754">
    <property type="component" value="Unassembled WGS sequence"/>
</dbReference>
<organism evidence="3 4">
    <name type="scientific">Streptomyces lonegramiae</name>
    <dbReference type="NCBI Taxonomy" id="3075524"/>
    <lineage>
        <taxon>Bacteria</taxon>
        <taxon>Bacillati</taxon>
        <taxon>Actinomycetota</taxon>
        <taxon>Actinomycetes</taxon>
        <taxon>Kitasatosporales</taxon>
        <taxon>Streptomycetaceae</taxon>
        <taxon>Streptomyces</taxon>
    </lineage>
</organism>
<feature type="region of interest" description="Disordered" evidence="1">
    <location>
        <begin position="1"/>
        <end position="20"/>
    </location>
</feature>